<dbReference type="EMBL" id="MAYG01000012">
    <property type="protein sequence ID" value="OCA71182.1"/>
    <property type="molecule type" value="Genomic_DNA"/>
</dbReference>
<feature type="transmembrane region" description="Helical" evidence="1">
    <location>
        <begin position="153"/>
        <end position="175"/>
    </location>
</feature>
<feature type="transmembrane region" description="Helical" evidence="1">
    <location>
        <begin position="187"/>
        <end position="208"/>
    </location>
</feature>
<dbReference type="RefSeq" id="WP_065399838.1">
    <property type="nucleotide sequence ID" value="NZ_CP033811.1"/>
</dbReference>
<dbReference type="InterPro" id="IPR022134">
    <property type="entry name" value="DUF3667"/>
</dbReference>
<reference evidence="3" key="1">
    <citation type="submission" date="2016-07" db="EMBL/GenBank/DDBJ databases">
        <authorList>
            <person name="Florea S."/>
            <person name="Webb J.S."/>
            <person name="Jaromczyk J."/>
            <person name="Schardl C.L."/>
        </authorList>
    </citation>
    <scope>NUCLEOTIDE SEQUENCE [LARGE SCALE GENOMIC DNA]</scope>
    <source>
        <strain evidence="3">CC-VM-7</strain>
    </source>
</reference>
<dbReference type="Proteomes" id="UP000093432">
    <property type="component" value="Unassembled WGS sequence"/>
</dbReference>
<evidence type="ECO:0000313" key="3">
    <source>
        <dbReference type="Proteomes" id="UP000093432"/>
    </source>
</evidence>
<dbReference type="OrthoDB" id="7446256at2"/>
<proteinExistence type="predicted"/>
<keyword evidence="1" id="KW-1133">Transmembrane helix</keyword>
<keyword evidence="1" id="KW-0812">Transmembrane</keyword>
<name>A0A1B8ZHU9_9FLAO</name>
<dbReference type="Pfam" id="PF12412">
    <property type="entry name" value="DUF3667"/>
    <property type="match status" value="1"/>
</dbReference>
<accession>A0A1B8ZHU9</accession>
<dbReference type="AlphaFoldDB" id="A0A1B8ZHU9"/>
<evidence type="ECO:0008006" key="4">
    <source>
        <dbReference type="Google" id="ProtNLM"/>
    </source>
</evidence>
<feature type="transmembrane region" description="Helical" evidence="1">
    <location>
        <begin position="77"/>
        <end position="94"/>
    </location>
</feature>
<feature type="transmembrane region" description="Helical" evidence="1">
    <location>
        <begin position="215"/>
        <end position="234"/>
    </location>
</feature>
<dbReference type="STRING" id="651561.BBI00_15670"/>
<gene>
    <name evidence="2" type="ORF">BBI00_15670</name>
</gene>
<evidence type="ECO:0000313" key="2">
    <source>
        <dbReference type="EMBL" id="OCA71182.1"/>
    </source>
</evidence>
<keyword evidence="1" id="KW-0472">Membrane</keyword>
<feature type="transmembrane region" description="Helical" evidence="1">
    <location>
        <begin position="124"/>
        <end position="141"/>
    </location>
</feature>
<evidence type="ECO:0000256" key="1">
    <source>
        <dbReference type="SAM" id="Phobius"/>
    </source>
</evidence>
<protein>
    <recommendedName>
        <fullName evidence="4">DUF3667 domain-containing protein</fullName>
    </recommendedName>
</protein>
<sequence length="246" mass="29474">MGNSKCLNCNSEIENNFCSICGQKTTTHRFSLKHFVVHDFIHGVFHLDKGFLFTIKELFTRPGHSIREYIQGKRVQYFNYFTLFLILLGINHFVQNYSSVNNVELYGKEIVSGYMTLAENYYKVLKFISIPFWACVVYLFFRKSKQNYLEMLILCMYMMCGMLIIYLVFEIFLIICNDLSVLKAIKRIIDFFTVVYFFWFIYQYFSVFYYKKYSLIVRSLVCTILIILLQWFVLNTINNIGKMYFH</sequence>
<organism evidence="2 3">
    <name type="scientific">Chryseobacterium arthrosphaerae</name>
    <dbReference type="NCBI Taxonomy" id="651561"/>
    <lineage>
        <taxon>Bacteria</taxon>
        <taxon>Pseudomonadati</taxon>
        <taxon>Bacteroidota</taxon>
        <taxon>Flavobacteriia</taxon>
        <taxon>Flavobacteriales</taxon>
        <taxon>Weeksellaceae</taxon>
        <taxon>Chryseobacterium group</taxon>
        <taxon>Chryseobacterium</taxon>
    </lineage>
</organism>
<dbReference type="KEGG" id="carh:EGY05_21505"/>
<comment type="caution">
    <text evidence="2">The sequence shown here is derived from an EMBL/GenBank/DDBJ whole genome shotgun (WGS) entry which is preliminary data.</text>
</comment>